<dbReference type="RefSeq" id="WP_138367633.1">
    <property type="nucleotide sequence ID" value="NZ_VCEJ01000005.1"/>
</dbReference>
<evidence type="ECO:0000313" key="3">
    <source>
        <dbReference type="Proteomes" id="UP000306402"/>
    </source>
</evidence>
<feature type="transmembrane region" description="Helical" evidence="1">
    <location>
        <begin position="41"/>
        <end position="63"/>
    </location>
</feature>
<keyword evidence="1" id="KW-0812">Transmembrane</keyword>
<name>A0A5R9KTA3_9BACT</name>
<keyword evidence="1" id="KW-0472">Membrane</keyword>
<comment type="caution">
    <text evidence="2">The sequence shown here is derived from an EMBL/GenBank/DDBJ whole genome shotgun (WGS) entry which is preliminary data.</text>
</comment>
<organism evidence="2 3">
    <name type="scientific">Dyadobacter luticola</name>
    <dbReference type="NCBI Taxonomy" id="1979387"/>
    <lineage>
        <taxon>Bacteria</taxon>
        <taxon>Pseudomonadati</taxon>
        <taxon>Bacteroidota</taxon>
        <taxon>Cytophagia</taxon>
        <taxon>Cytophagales</taxon>
        <taxon>Spirosomataceae</taxon>
        <taxon>Dyadobacter</taxon>
    </lineage>
</organism>
<dbReference type="PANTHER" id="PTHR37947:SF1">
    <property type="entry name" value="BLL2462 PROTEIN"/>
    <property type="match status" value="1"/>
</dbReference>
<feature type="transmembrane region" description="Helical" evidence="1">
    <location>
        <begin position="662"/>
        <end position="682"/>
    </location>
</feature>
<dbReference type="EMBL" id="VCEJ01000005">
    <property type="protein sequence ID" value="TLU99344.1"/>
    <property type="molecule type" value="Genomic_DNA"/>
</dbReference>
<gene>
    <name evidence="2" type="ORF">FEN17_22530</name>
</gene>
<keyword evidence="3" id="KW-1185">Reference proteome</keyword>
<sequence length="689" mass="77300">MRSELIFQTPYWFLIFCVLAGAIYAFLLYQPEPSWNKKLNYLLAAFRGITVALICFLLLSPLVRKTETSVDKAKIVFAIDNSESVGNYGKQVLKQISDATAQLNESGFEVSVETLDGGAKQPDSIAFNQNKTDLSGMLQRIKSSFEGRNLTDVILLSDGIVNQGISPTYNRFPFKVNTLAVGDSVPDLDIRIKDIVSNRIAYLENEFPIRAEIVANGLTGKSTTISLKQNGKIIQTQTVQIDRPDFFKAFDFKATSTQKGVQHYTLELGNVSGETSSRNNRKDVYIDIIDGRQKILLMALAPHPDIKSIRSIVEANDNYELDINILSIANNPPASTKPYDLVILHQIPNVLGLGNAQVRKFLDSKIPLFFILGNQSAVPLASSLNKSLLINTSNNQIDKVTARFNPAFQQLNFDPESLKLLERLPPLSVPFGEYNLSSGTETILYQKVGTLNTNKPLLVLNTNNEQKVAVLAGEGIWQWRQEEFAQTSKQEVVDNLFQKLIQVLSVREDKRKFRVYPVRNEFEAGEQVAFQTEIYNDIYEPIFGQEVTLNLIDEKGKSRQFTYTHSKESPRFNVSGLAEGVYRYAASATLRGGQERVTGQFVIRNMDLEANNTTADFGMLRELAGRSGGEFLAPSTLSQFLAKLKSDRPADRLDSSEEMVELIYMKWLFFLLVLLLGAEWGLRKYHGGY</sequence>
<dbReference type="SUPFAM" id="SSF52317">
    <property type="entry name" value="Class I glutamine amidotransferase-like"/>
    <property type="match status" value="1"/>
</dbReference>
<reference evidence="2 3" key="1">
    <citation type="submission" date="2019-05" db="EMBL/GenBank/DDBJ databases">
        <authorList>
            <person name="Qu J.-H."/>
        </authorList>
    </citation>
    <scope>NUCLEOTIDE SEQUENCE [LARGE SCALE GENOMIC DNA]</scope>
    <source>
        <strain evidence="2 3">T17</strain>
    </source>
</reference>
<evidence type="ECO:0000313" key="2">
    <source>
        <dbReference type="EMBL" id="TLU99344.1"/>
    </source>
</evidence>
<accession>A0A5R9KTA3</accession>
<dbReference type="InterPro" id="IPR029062">
    <property type="entry name" value="Class_I_gatase-like"/>
</dbReference>
<dbReference type="InterPro" id="IPR036465">
    <property type="entry name" value="vWFA_dom_sf"/>
</dbReference>
<evidence type="ECO:0000256" key="1">
    <source>
        <dbReference type="SAM" id="Phobius"/>
    </source>
</evidence>
<protein>
    <submittedName>
        <fullName evidence="2">VWA domain-containing protein</fullName>
    </submittedName>
</protein>
<dbReference type="SUPFAM" id="SSF53300">
    <property type="entry name" value="vWA-like"/>
    <property type="match status" value="1"/>
</dbReference>
<keyword evidence="1" id="KW-1133">Transmembrane helix</keyword>
<proteinExistence type="predicted"/>
<dbReference type="PANTHER" id="PTHR37947">
    <property type="entry name" value="BLL2462 PROTEIN"/>
    <property type="match status" value="1"/>
</dbReference>
<dbReference type="AlphaFoldDB" id="A0A5R9KTA3"/>
<dbReference type="Proteomes" id="UP000306402">
    <property type="component" value="Unassembled WGS sequence"/>
</dbReference>
<dbReference type="OrthoDB" id="9763076at2"/>
<feature type="transmembrane region" description="Helical" evidence="1">
    <location>
        <begin position="12"/>
        <end position="29"/>
    </location>
</feature>